<dbReference type="EMBL" id="OZ018776">
    <property type="protein sequence ID" value="CAK9120162.1"/>
    <property type="molecule type" value="Genomic_DNA"/>
</dbReference>
<reference evidence="1 2" key="1">
    <citation type="submission" date="2024-02" db="EMBL/GenBank/DDBJ databases">
        <authorList>
            <person name="Nijsse B."/>
            <person name="Sprong H."/>
        </authorList>
    </citation>
    <scope>NUCLEOTIDE SEQUENCE [LARGE SCALE GENOMIC DNA]</scope>
    <source>
        <strain evidence="1">OB144</strain>
    </source>
</reference>
<protein>
    <recommendedName>
        <fullName evidence="3">Outer membrane protein B</fullName>
    </recommendedName>
</protein>
<proteinExistence type="predicted"/>
<dbReference type="RefSeq" id="WP_232203650.1">
    <property type="nucleotide sequence ID" value="NZ_OY974080.1"/>
</dbReference>
<evidence type="ECO:0008006" key="3">
    <source>
        <dbReference type="Google" id="ProtNLM"/>
    </source>
</evidence>
<evidence type="ECO:0000313" key="2">
    <source>
        <dbReference type="Proteomes" id="UP001642485"/>
    </source>
</evidence>
<evidence type="ECO:0000313" key="1">
    <source>
        <dbReference type="EMBL" id="CAK9120162.1"/>
    </source>
</evidence>
<accession>A0ABM9NAQ9</accession>
<dbReference type="Proteomes" id="UP001642485">
    <property type="component" value="Chromosome"/>
</dbReference>
<gene>
    <name evidence="1" type="ORF">OB144RH_01950</name>
</gene>
<sequence length="227" mass="22507">MVTFNANGDLPVASYANTFNVNNAAIVNAPNGVTGKVVVNAGTFTSNIAGNAAFGGVGTINTITITGQTDFAGNGGTVNVNDGGNLAAVTSSAAANGNLVFLGGGNVAAVTNINTINIKGAAGQTVNFTQNVLATSLTFSNGGTANLQGSLGSLTNAVNVDFGGGGILEFSSTNSAGYLLNIPITNGNTGTLNVYTTGTTLTATDSSIGTVQTIKIGGREMQLQYLR</sequence>
<name>A0ABM9NAQ9_RICHE</name>
<organism evidence="1 2">
    <name type="scientific">Rickettsia helvetica</name>
    <dbReference type="NCBI Taxonomy" id="35789"/>
    <lineage>
        <taxon>Bacteria</taxon>
        <taxon>Pseudomonadati</taxon>
        <taxon>Pseudomonadota</taxon>
        <taxon>Alphaproteobacteria</taxon>
        <taxon>Rickettsiales</taxon>
        <taxon>Rickettsiaceae</taxon>
        <taxon>Rickettsieae</taxon>
        <taxon>Rickettsia</taxon>
        <taxon>spotted fever group</taxon>
    </lineage>
</organism>
<keyword evidence="2" id="KW-1185">Reference proteome</keyword>